<dbReference type="PANTHER" id="PTHR33608:SF3">
    <property type="entry name" value="SLR2013 PROTEIN"/>
    <property type="match status" value="1"/>
</dbReference>
<gene>
    <name evidence="2" type="ORF">LGH70_11560</name>
</gene>
<sequence>MKALFLTQRFFLLLTAVVAGLVVAFFLPGLLVLMQLAAGLLLALTLADLVLLYAPTRGGSGGVFARRVLGDKLANGSDNEVAIYLENHYRFPVSTETIDEIPPQLQRRDLLFRAHLPTGQTTVIHYQLRPVKRGEYQFGALNVFVSSQLGLVQRRFRFGQEHTVPVYPSFLQMRQYELLAISNRLTEVGVKRIRRVGQSLEFEQIRPYVAGDDPRNINWKATARRAGTGAEALVVNHYQDERAQQVYCLIDKGRVMRMPFEGLSLLDYAINATLVVSNIALLKHDKAGLITFADRLSAVVPAERRTGHMQKMLEVLYKQRTKYLETDFELLYTNVKAKIRQRSLLILFTNFETLNGLQRQLPYLRRLAKDHLLLVVFFENTELQHYLDQPATTTDEVYNQTIAEKFMQEKRQIVRELQRYGIHSLLTPPQQLTVNTINRYLEFKSRGLI</sequence>
<dbReference type="PANTHER" id="PTHR33608">
    <property type="entry name" value="BLL2464 PROTEIN"/>
    <property type="match status" value="1"/>
</dbReference>
<proteinExistence type="predicted"/>
<evidence type="ECO:0000313" key="2">
    <source>
        <dbReference type="EMBL" id="MCB2378225.1"/>
    </source>
</evidence>
<dbReference type="InterPro" id="IPR002881">
    <property type="entry name" value="DUF58"/>
</dbReference>
<protein>
    <submittedName>
        <fullName evidence="2">DUF58 domain-containing protein</fullName>
    </submittedName>
</protein>
<evidence type="ECO:0000259" key="1">
    <source>
        <dbReference type="Pfam" id="PF01882"/>
    </source>
</evidence>
<dbReference type="Pfam" id="PF01882">
    <property type="entry name" value="DUF58"/>
    <property type="match status" value="1"/>
</dbReference>
<keyword evidence="3" id="KW-1185">Reference proteome</keyword>
<reference evidence="2" key="1">
    <citation type="submission" date="2021-10" db="EMBL/GenBank/DDBJ databases">
        <authorList>
            <person name="Dean J.D."/>
            <person name="Kim M.K."/>
            <person name="Newey C.N."/>
            <person name="Stoker T.S."/>
            <person name="Thompson D.W."/>
            <person name="Grose J.H."/>
        </authorList>
    </citation>
    <scope>NUCLEOTIDE SEQUENCE</scope>
    <source>
        <strain evidence="2">BT635</strain>
    </source>
</reference>
<accession>A0ABS8ACT4</accession>
<organism evidence="2 3">
    <name type="scientific">Hymenobacter nitidus</name>
    <dbReference type="NCBI Taxonomy" id="2880929"/>
    <lineage>
        <taxon>Bacteria</taxon>
        <taxon>Pseudomonadati</taxon>
        <taxon>Bacteroidota</taxon>
        <taxon>Cytophagia</taxon>
        <taxon>Cytophagales</taxon>
        <taxon>Hymenobacteraceae</taxon>
        <taxon>Hymenobacter</taxon>
    </lineage>
</organism>
<dbReference type="SUPFAM" id="SSF53300">
    <property type="entry name" value="vWA-like"/>
    <property type="match status" value="1"/>
</dbReference>
<evidence type="ECO:0000313" key="3">
    <source>
        <dbReference type="Proteomes" id="UP001165297"/>
    </source>
</evidence>
<dbReference type="RefSeq" id="WP_226185700.1">
    <property type="nucleotide sequence ID" value="NZ_JAJADQ010000005.1"/>
</dbReference>
<comment type="caution">
    <text evidence="2">The sequence shown here is derived from an EMBL/GenBank/DDBJ whole genome shotgun (WGS) entry which is preliminary data.</text>
</comment>
<dbReference type="InterPro" id="IPR036465">
    <property type="entry name" value="vWFA_dom_sf"/>
</dbReference>
<dbReference type="Proteomes" id="UP001165297">
    <property type="component" value="Unassembled WGS sequence"/>
</dbReference>
<dbReference type="EMBL" id="JAJADQ010000005">
    <property type="protein sequence ID" value="MCB2378225.1"/>
    <property type="molecule type" value="Genomic_DNA"/>
</dbReference>
<feature type="domain" description="DUF58" evidence="1">
    <location>
        <begin position="204"/>
        <end position="374"/>
    </location>
</feature>
<name>A0ABS8ACT4_9BACT</name>